<sequence length="115" mass="13149">MIWNFLGIAAVIISSLLSLREFILARKSFNMVNNRLKMDLRDWILYGEAPPSARSSYVEALDLLFYSLLLIGALLYYNEYGYISVPVFLVAGYIKLLLLLSLYRSGKVKRNAGEF</sequence>
<keyword evidence="1" id="KW-0472">Membrane</keyword>
<gene>
    <name evidence="2" type="ORF">ACFQE0_22980</name>
</gene>
<feature type="transmembrane region" description="Helical" evidence="1">
    <location>
        <begin position="6"/>
        <end position="25"/>
    </location>
</feature>
<dbReference type="EMBL" id="JBHSWN010000001">
    <property type="protein sequence ID" value="MFC6792186.1"/>
    <property type="molecule type" value="Genomic_DNA"/>
</dbReference>
<name>A0ABW2BQ98_9HYPH</name>
<comment type="caution">
    <text evidence="2">The sequence shown here is derived from an EMBL/GenBank/DDBJ whole genome shotgun (WGS) entry which is preliminary data.</text>
</comment>
<evidence type="ECO:0000313" key="3">
    <source>
        <dbReference type="Proteomes" id="UP001596292"/>
    </source>
</evidence>
<keyword evidence="3" id="KW-1185">Reference proteome</keyword>
<accession>A0ABW2BQ98</accession>
<proteinExistence type="predicted"/>
<keyword evidence="1" id="KW-0812">Transmembrane</keyword>
<evidence type="ECO:0000256" key="1">
    <source>
        <dbReference type="SAM" id="Phobius"/>
    </source>
</evidence>
<organism evidence="2 3">
    <name type="scientific">Methylobacterium komagatae</name>
    <dbReference type="NCBI Taxonomy" id="374425"/>
    <lineage>
        <taxon>Bacteria</taxon>
        <taxon>Pseudomonadati</taxon>
        <taxon>Pseudomonadota</taxon>
        <taxon>Alphaproteobacteria</taxon>
        <taxon>Hyphomicrobiales</taxon>
        <taxon>Methylobacteriaceae</taxon>
        <taxon>Methylobacterium</taxon>
    </lineage>
</organism>
<evidence type="ECO:0000313" key="2">
    <source>
        <dbReference type="EMBL" id="MFC6792186.1"/>
    </source>
</evidence>
<keyword evidence="1" id="KW-1133">Transmembrane helix</keyword>
<feature type="transmembrane region" description="Helical" evidence="1">
    <location>
        <begin position="60"/>
        <end position="77"/>
    </location>
</feature>
<reference evidence="3" key="1">
    <citation type="journal article" date="2019" name="Int. J. Syst. Evol. Microbiol.">
        <title>The Global Catalogue of Microorganisms (GCM) 10K type strain sequencing project: providing services to taxonomists for standard genome sequencing and annotation.</title>
        <authorList>
            <consortium name="The Broad Institute Genomics Platform"/>
            <consortium name="The Broad Institute Genome Sequencing Center for Infectious Disease"/>
            <person name="Wu L."/>
            <person name="Ma J."/>
        </authorList>
    </citation>
    <scope>NUCLEOTIDE SEQUENCE [LARGE SCALE GENOMIC DNA]</scope>
    <source>
        <strain evidence="3">CCUG 48316</strain>
    </source>
</reference>
<feature type="transmembrane region" description="Helical" evidence="1">
    <location>
        <begin position="83"/>
        <end position="103"/>
    </location>
</feature>
<protein>
    <submittedName>
        <fullName evidence="2">Uncharacterized protein</fullName>
    </submittedName>
</protein>
<dbReference type="Proteomes" id="UP001596292">
    <property type="component" value="Unassembled WGS sequence"/>
</dbReference>